<evidence type="ECO:0000256" key="6">
    <source>
        <dbReference type="ARBA" id="ARBA00022692"/>
    </source>
</evidence>
<name>A0ABR9GG64_9GAMM</name>
<comment type="similarity">
    <text evidence="2">Belongs to the TonB family.</text>
</comment>
<dbReference type="Pfam" id="PF03544">
    <property type="entry name" value="TonB_C"/>
    <property type="match status" value="1"/>
</dbReference>
<evidence type="ECO:0000259" key="11">
    <source>
        <dbReference type="PROSITE" id="PS52015"/>
    </source>
</evidence>
<dbReference type="Pfam" id="PF13103">
    <property type="entry name" value="TonB_2"/>
    <property type="match status" value="1"/>
</dbReference>
<comment type="caution">
    <text evidence="12">The sequence shown here is derived from an EMBL/GenBank/DDBJ whole genome shotgun (WGS) entry which is preliminary data.</text>
</comment>
<proteinExistence type="inferred from homology"/>
<feature type="chain" id="PRO_5045407633" evidence="10">
    <location>
        <begin position="22"/>
        <end position="210"/>
    </location>
</feature>
<sequence length="210" mass="22562">MTIRACTVTVLLLGVCLSANAQTDASITHSTLQYPASAVLAKEEGVVLVDVETDAGGHAINARVEKSSGFPDLDAAAVQGISQGSFLAGTKDGKPQSQWIRVPVYFDLKTQTTTIGAWSATSLLIVYAAAIQNQVSAHWQRPENLPQQPCVVEIKQQPDGQVTHIEIRPGCPYDEADKKSLIDAVTSASPLPYKGFESVFQKTLDFTFMP</sequence>
<dbReference type="NCBIfam" id="TIGR01352">
    <property type="entry name" value="tonB_Cterm"/>
    <property type="match status" value="1"/>
</dbReference>
<evidence type="ECO:0000256" key="9">
    <source>
        <dbReference type="ARBA" id="ARBA00023136"/>
    </source>
</evidence>
<reference evidence="12 13" key="1">
    <citation type="submission" date="2020-09" db="EMBL/GenBank/DDBJ databases">
        <title>Dyella sp. 7MK23 isolated from forest soil.</title>
        <authorList>
            <person name="Fu J."/>
        </authorList>
    </citation>
    <scope>NUCLEOTIDE SEQUENCE [LARGE SCALE GENOMIC DNA]</scope>
    <source>
        <strain evidence="12 13">7MK23</strain>
    </source>
</reference>
<keyword evidence="7" id="KW-0653">Protein transport</keyword>
<evidence type="ECO:0000256" key="5">
    <source>
        <dbReference type="ARBA" id="ARBA00022519"/>
    </source>
</evidence>
<dbReference type="PANTHER" id="PTHR33446:SF2">
    <property type="entry name" value="PROTEIN TONB"/>
    <property type="match status" value="1"/>
</dbReference>
<feature type="signal peptide" evidence="10">
    <location>
        <begin position="1"/>
        <end position="21"/>
    </location>
</feature>
<comment type="subcellular location">
    <subcellularLocation>
        <location evidence="1">Cell inner membrane</location>
        <topology evidence="1">Single-pass membrane protein</topology>
        <orientation evidence="1">Periplasmic side</orientation>
    </subcellularLocation>
</comment>
<dbReference type="Gene3D" id="3.30.1150.10">
    <property type="match status" value="2"/>
</dbReference>
<evidence type="ECO:0000313" key="12">
    <source>
        <dbReference type="EMBL" id="MBE1163046.1"/>
    </source>
</evidence>
<keyword evidence="9" id="KW-0472">Membrane</keyword>
<dbReference type="PROSITE" id="PS52015">
    <property type="entry name" value="TONB_CTD"/>
    <property type="match status" value="1"/>
</dbReference>
<dbReference type="InterPro" id="IPR037682">
    <property type="entry name" value="TonB_C"/>
</dbReference>
<dbReference type="EMBL" id="JACZZA010000025">
    <property type="protein sequence ID" value="MBE1163046.1"/>
    <property type="molecule type" value="Genomic_DNA"/>
</dbReference>
<evidence type="ECO:0000256" key="3">
    <source>
        <dbReference type="ARBA" id="ARBA00022448"/>
    </source>
</evidence>
<dbReference type="InterPro" id="IPR051045">
    <property type="entry name" value="TonB-dependent_transducer"/>
</dbReference>
<keyword evidence="10" id="KW-0732">Signal</keyword>
<dbReference type="PANTHER" id="PTHR33446">
    <property type="entry name" value="PROTEIN TONB-RELATED"/>
    <property type="match status" value="1"/>
</dbReference>
<evidence type="ECO:0000256" key="2">
    <source>
        <dbReference type="ARBA" id="ARBA00006555"/>
    </source>
</evidence>
<evidence type="ECO:0000256" key="4">
    <source>
        <dbReference type="ARBA" id="ARBA00022475"/>
    </source>
</evidence>
<keyword evidence="5" id="KW-0997">Cell inner membrane</keyword>
<dbReference type="SUPFAM" id="SSF74653">
    <property type="entry name" value="TolA/TonB C-terminal domain"/>
    <property type="match status" value="2"/>
</dbReference>
<dbReference type="Proteomes" id="UP000651010">
    <property type="component" value="Unassembled WGS sequence"/>
</dbReference>
<protein>
    <submittedName>
        <fullName evidence="12">TonB family protein</fullName>
    </submittedName>
</protein>
<accession>A0ABR9GG64</accession>
<evidence type="ECO:0000256" key="7">
    <source>
        <dbReference type="ARBA" id="ARBA00022927"/>
    </source>
</evidence>
<evidence type="ECO:0000256" key="1">
    <source>
        <dbReference type="ARBA" id="ARBA00004383"/>
    </source>
</evidence>
<keyword evidence="8" id="KW-1133">Transmembrane helix</keyword>
<feature type="domain" description="TonB C-terminal" evidence="11">
    <location>
        <begin position="19"/>
        <end position="115"/>
    </location>
</feature>
<keyword evidence="13" id="KW-1185">Reference proteome</keyword>
<dbReference type="InterPro" id="IPR006260">
    <property type="entry name" value="TonB/TolA_C"/>
</dbReference>
<evidence type="ECO:0000256" key="8">
    <source>
        <dbReference type="ARBA" id="ARBA00022989"/>
    </source>
</evidence>
<evidence type="ECO:0000313" key="13">
    <source>
        <dbReference type="Proteomes" id="UP000651010"/>
    </source>
</evidence>
<dbReference type="RefSeq" id="WP_192557892.1">
    <property type="nucleotide sequence ID" value="NZ_JACZZA010000025.1"/>
</dbReference>
<keyword evidence="4" id="KW-1003">Cell membrane</keyword>
<gene>
    <name evidence="12" type="ORF">IGX34_21920</name>
</gene>
<keyword evidence="3" id="KW-0813">Transport</keyword>
<organism evidence="12 13">
    <name type="scientific">Dyella acidiphila</name>
    <dbReference type="NCBI Taxonomy" id="2775866"/>
    <lineage>
        <taxon>Bacteria</taxon>
        <taxon>Pseudomonadati</taxon>
        <taxon>Pseudomonadota</taxon>
        <taxon>Gammaproteobacteria</taxon>
        <taxon>Lysobacterales</taxon>
        <taxon>Rhodanobacteraceae</taxon>
        <taxon>Dyella</taxon>
    </lineage>
</organism>
<keyword evidence="6" id="KW-0812">Transmembrane</keyword>
<evidence type="ECO:0000256" key="10">
    <source>
        <dbReference type="SAM" id="SignalP"/>
    </source>
</evidence>